<name>A0A5S9QX78_9GAMM</name>
<protein>
    <recommendedName>
        <fullName evidence="3">Gluconate 2-dehydrogenase subunit 3</fullName>
    </recommendedName>
</protein>
<organism evidence="1 2">
    <name type="scientific">BD1-7 clade bacterium</name>
    <dbReference type="NCBI Taxonomy" id="2029982"/>
    <lineage>
        <taxon>Bacteria</taxon>
        <taxon>Pseudomonadati</taxon>
        <taxon>Pseudomonadota</taxon>
        <taxon>Gammaproteobacteria</taxon>
        <taxon>Cellvibrionales</taxon>
        <taxon>Spongiibacteraceae</taxon>
        <taxon>BD1-7 clade</taxon>
    </lineage>
</organism>
<dbReference type="AlphaFoldDB" id="A0A5S9QX78"/>
<sequence>MKKTTPTNSADVGILIRRRTVLKVGMLSCATLLSSGLVATQTGCSAQQAAAGFLILRPQDLVTLSALTPAIIGLPPTDAAPDQTPSNRETQIQSSLVDFDAMANRLSPFAQKELMLLFNLLAMLPARWVLTGSPRALTALSQTDITQILGSWRDSSLGLKRKAYLAITRMTQINWYSSLSRTSHTGYPGPNAIVGASK</sequence>
<keyword evidence="2" id="KW-1185">Reference proteome</keyword>
<dbReference type="Proteomes" id="UP000441399">
    <property type="component" value="Unassembled WGS sequence"/>
</dbReference>
<reference evidence="1 2" key="1">
    <citation type="submission" date="2019-11" db="EMBL/GenBank/DDBJ databases">
        <authorList>
            <person name="Holert J."/>
        </authorList>
    </citation>
    <scope>NUCLEOTIDE SEQUENCE [LARGE SCALE GENOMIC DNA]</scope>
    <source>
        <strain evidence="1">SB11_3</strain>
    </source>
</reference>
<evidence type="ECO:0000313" key="1">
    <source>
        <dbReference type="EMBL" id="CAA0124673.1"/>
    </source>
</evidence>
<dbReference type="EMBL" id="CACSIO010000060">
    <property type="protein sequence ID" value="CAA0124673.1"/>
    <property type="molecule type" value="Genomic_DNA"/>
</dbReference>
<dbReference type="OrthoDB" id="6398409at2"/>
<accession>A0A5S9QX78</accession>
<proteinExistence type="predicted"/>
<evidence type="ECO:0000313" key="2">
    <source>
        <dbReference type="Proteomes" id="UP000441399"/>
    </source>
</evidence>
<gene>
    <name evidence="1" type="ORF">OPDIPICF_03202</name>
</gene>
<evidence type="ECO:0008006" key="3">
    <source>
        <dbReference type="Google" id="ProtNLM"/>
    </source>
</evidence>